<dbReference type="Pfam" id="PF01180">
    <property type="entry name" value="DHO_dh"/>
    <property type="match status" value="1"/>
</dbReference>
<dbReference type="InterPro" id="IPR012135">
    <property type="entry name" value="Dihydroorotate_DH_1_2"/>
</dbReference>
<dbReference type="Gene3D" id="3.20.20.70">
    <property type="entry name" value="Aldolase class I"/>
    <property type="match status" value="1"/>
</dbReference>
<organism evidence="8 9">
    <name type="scientific">Fadolivirus FV1/VV64</name>
    <dbReference type="NCBI Taxonomy" id="3070911"/>
    <lineage>
        <taxon>Viruses</taxon>
        <taxon>Varidnaviria</taxon>
        <taxon>Bamfordvirae</taxon>
        <taxon>Nucleocytoviricota</taxon>
        <taxon>Megaviricetes</taxon>
        <taxon>Imitervirales</taxon>
        <taxon>Mimiviridae</taxon>
        <taxon>Klosneuvirinae</taxon>
        <taxon>Fadolivirus</taxon>
        <taxon>Fadolivirus algeromassiliense</taxon>
    </lineage>
</organism>
<dbReference type="EMBL" id="MT418680">
    <property type="protein sequence ID" value="QKF93970.1"/>
    <property type="molecule type" value="Genomic_DNA"/>
</dbReference>
<evidence type="ECO:0000256" key="3">
    <source>
        <dbReference type="ARBA" id="ARBA00022630"/>
    </source>
</evidence>
<evidence type="ECO:0000256" key="1">
    <source>
        <dbReference type="ARBA" id="ARBA00001917"/>
    </source>
</evidence>
<dbReference type="InterPro" id="IPR005720">
    <property type="entry name" value="Dihydroorotate_DH_cat"/>
</dbReference>
<dbReference type="NCBIfam" id="NF002702">
    <property type="entry name" value="PRK02506.1"/>
    <property type="match status" value="1"/>
</dbReference>
<feature type="domain" description="Dihydroorotate dehydrogenase catalytic" evidence="7">
    <location>
        <begin position="3"/>
        <end position="290"/>
    </location>
</feature>
<evidence type="ECO:0000256" key="6">
    <source>
        <dbReference type="ARBA" id="ARBA00023002"/>
    </source>
</evidence>
<evidence type="ECO:0000256" key="2">
    <source>
        <dbReference type="ARBA" id="ARBA00004725"/>
    </source>
</evidence>
<dbReference type="GO" id="GO:0006207">
    <property type="term" value="P:'de novo' pyrimidine nucleobase biosynthetic process"/>
    <property type="evidence" value="ECO:0007669"/>
    <property type="project" value="TreeGrafter"/>
</dbReference>
<accession>A0A7D3USZ2</accession>
<dbReference type="PIRSF" id="PIRSF000164">
    <property type="entry name" value="DHO_oxidase"/>
    <property type="match status" value="1"/>
</dbReference>
<keyword evidence="3" id="KW-0285">Flavoprotein</keyword>
<keyword evidence="4" id="KW-0288">FMN</keyword>
<name>A0A7D3USZ2_9VIRU</name>
<dbReference type="PANTHER" id="PTHR48109">
    <property type="entry name" value="DIHYDROOROTATE DEHYDROGENASE (QUINONE), MITOCHONDRIAL-RELATED"/>
    <property type="match status" value="1"/>
</dbReference>
<dbReference type="Proteomes" id="UP001162001">
    <property type="component" value="Segment"/>
</dbReference>
<dbReference type="PANTHER" id="PTHR48109:SF1">
    <property type="entry name" value="DIHYDROOROTATE DEHYDROGENASE (FUMARATE)"/>
    <property type="match status" value="1"/>
</dbReference>
<evidence type="ECO:0000313" key="9">
    <source>
        <dbReference type="Proteomes" id="UP001162001"/>
    </source>
</evidence>
<dbReference type="InterPro" id="IPR013785">
    <property type="entry name" value="Aldolase_TIM"/>
</dbReference>
<keyword evidence="6" id="KW-0560">Oxidoreductase</keyword>
<comment type="pathway">
    <text evidence="2">Pyrimidine metabolism; UMP biosynthesis via de novo pathway.</text>
</comment>
<sequence>MSLSTSICGIKLPSCVMNASGCWCTTEKELDELYNSNCAALVSKSGTINSRTGNSEPRLYVDSMGSINAMGLPNLGYKFYLDYGKKVINKPFIQSIHPFSIDELDIMLKDIDLIKTKRLVEVNVTCPNIVNGGNENSFENFEKYMDRIKQMNLQNVKCGLKLSPIYELDHFDRMSNLLLKYDIGFITCVNSVPNGLIIDPINEITRIFPKGGVGGIGGSYIKPIALSNVYNFHKRIGNTIDIIGCGGINRGFDAFEYILCGAKAVQVGTHLVKDKPKCFDIINYELEYLMKAKNYDTVDDFRGKLKIVDMI</sequence>
<keyword evidence="5" id="KW-0665">Pyrimidine biosynthesis</keyword>
<keyword evidence="9" id="KW-1185">Reference proteome</keyword>
<gene>
    <name evidence="8" type="ORF">Fadolivirus_1_512</name>
</gene>
<evidence type="ECO:0000256" key="5">
    <source>
        <dbReference type="ARBA" id="ARBA00022975"/>
    </source>
</evidence>
<evidence type="ECO:0000313" key="8">
    <source>
        <dbReference type="EMBL" id="QKF93970.1"/>
    </source>
</evidence>
<dbReference type="InterPro" id="IPR050074">
    <property type="entry name" value="DHO_dehydrogenase"/>
</dbReference>
<dbReference type="Gene3D" id="2.30.26.10">
    <property type="entry name" value="Dihydroorotate Dehydrogenase A, chain A, domain 2"/>
    <property type="match status" value="1"/>
</dbReference>
<evidence type="ECO:0000259" key="7">
    <source>
        <dbReference type="Pfam" id="PF01180"/>
    </source>
</evidence>
<reference evidence="8 9" key="1">
    <citation type="submission" date="2020-04" db="EMBL/GenBank/DDBJ databases">
        <title>Advantages and limits of metagenomic assembly and binning of a giant virus.</title>
        <authorList>
            <person name="Schulz F."/>
            <person name="Andreani J."/>
            <person name="Francis R."/>
            <person name="Boudjemaa H."/>
            <person name="Bou Khalil J.Y."/>
            <person name="Lee J."/>
            <person name="La Scola B."/>
            <person name="Woyke T."/>
        </authorList>
    </citation>
    <scope>NUCLEOTIDE SEQUENCE [LARGE SCALE GENOMIC DNA]</scope>
    <source>
        <strain evidence="8 9">FV1/VV64</strain>
    </source>
</reference>
<dbReference type="SUPFAM" id="SSF51395">
    <property type="entry name" value="FMN-linked oxidoreductases"/>
    <property type="match status" value="1"/>
</dbReference>
<dbReference type="GO" id="GO:0044205">
    <property type="term" value="P:'de novo' UMP biosynthetic process"/>
    <property type="evidence" value="ECO:0007669"/>
    <property type="project" value="UniProtKB-UniPathway"/>
</dbReference>
<comment type="cofactor">
    <cofactor evidence="1">
        <name>FMN</name>
        <dbReference type="ChEBI" id="CHEBI:58210"/>
    </cofactor>
</comment>
<dbReference type="InterPro" id="IPR023359">
    <property type="entry name" value="Dihydro_DH_chainA_dom2"/>
</dbReference>
<protein>
    <submittedName>
        <fullName evidence="8">Dihydroorotate dehydrogenase 1A</fullName>
    </submittedName>
</protein>
<evidence type="ECO:0000256" key="4">
    <source>
        <dbReference type="ARBA" id="ARBA00022643"/>
    </source>
</evidence>
<dbReference type="UniPathway" id="UPA00070"/>
<proteinExistence type="predicted"/>
<dbReference type="GO" id="GO:0004152">
    <property type="term" value="F:dihydroorotate dehydrogenase activity"/>
    <property type="evidence" value="ECO:0007669"/>
    <property type="project" value="InterPro"/>
</dbReference>